<feature type="domain" description="Dynein heavy chain tail" evidence="2">
    <location>
        <begin position="4"/>
        <end position="43"/>
    </location>
</feature>
<proteinExistence type="predicted"/>
<name>A0A183EKY7_9BILA</name>
<evidence type="ECO:0000259" key="3">
    <source>
        <dbReference type="Pfam" id="PF25301"/>
    </source>
</evidence>
<evidence type="ECO:0000313" key="4">
    <source>
        <dbReference type="EMBL" id="VDN38628.1"/>
    </source>
</evidence>
<feature type="domain" description="Cuticlin C-terminal" evidence="3">
    <location>
        <begin position="57"/>
        <end position="115"/>
    </location>
</feature>
<dbReference type="EMBL" id="UYRT01093069">
    <property type="protein sequence ID" value="VDN38628.1"/>
    <property type="molecule type" value="Genomic_DNA"/>
</dbReference>
<evidence type="ECO:0000313" key="5">
    <source>
        <dbReference type="Proteomes" id="UP000271098"/>
    </source>
</evidence>
<dbReference type="Pfam" id="PF25301">
    <property type="entry name" value="CUT_C"/>
    <property type="match status" value="1"/>
</dbReference>
<dbReference type="AlphaFoldDB" id="A0A183EKY7"/>
<protein>
    <submittedName>
        <fullName evidence="6">DHC_N1 domain-containing protein</fullName>
    </submittedName>
</protein>
<organism evidence="6">
    <name type="scientific">Gongylonema pulchrum</name>
    <dbReference type="NCBI Taxonomy" id="637853"/>
    <lineage>
        <taxon>Eukaryota</taxon>
        <taxon>Metazoa</taxon>
        <taxon>Ecdysozoa</taxon>
        <taxon>Nematoda</taxon>
        <taxon>Chromadorea</taxon>
        <taxon>Rhabditida</taxon>
        <taxon>Spirurina</taxon>
        <taxon>Spiruromorpha</taxon>
        <taxon>Spiruroidea</taxon>
        <taxon>Gongylonematidae</taxon>
        <taxon>Gongylonema</taxon>
    </lineage>
</organism>
<evidence type="ECO:0000259" key="2">
    <source>
        <dbReference type="Pfam" id="PF08385"/>
    </source>
</evidence>
<accession>A0A183EKY7</accession>
<reference evidence="6" key="1">
    <citation type="submission" date="2016-06" db="UniProtKB">
        <authorList>
            <consortium name="WormBaseParasite"/>
        </authorList>
    </citation>
    <scope>IDENTIFICATION</scope>
</reference>
<dbReference type="InterPro" id="IPR057475">
    <property type="entry name" value="CUT_C"/>
</dbReference>
<dbReference type="InterPro" id="IPR051962">
    <property type="entry name" value="Cuticlin"/>
</dbReference>
<dbReference type="Pfam" id="PF08385">
    <property type="entry name" value="DHC_N1"/>
    <property type="match status" value="1"/>
</dbReference>
<dbReference type="InterPro" id="IPR013594">
    <property type="entry name" value="Dynein_heavy_tail"/>
</dbReference>
<keyword evidence="5" id="KW-1185">Reference proteome</keyword>
<evidence type="ECO:0000313" key="6">
    <source>
        <dbReference type="WBParaSite" id="GPUH_0002165501-mRNA-1"/>
    </source>
</evidence>
<dbReference type="Proteomes" id="UP000271098">
    <property type="component" value="Unassembled WGS sequence"/>
</dbReference>
<gene>
    <name evidence="4" type="ORF">GPUH_LOCUS21627</name>
</gene>
<dbReference type="PANTHER" id="PTHR22907:SF54">
    <property type="entry name" value="GH04558P"/>
    <property type="match status" value="1"/>
</dbReference>
<evidence type="ECO:0000256" key="1">
    <source>
        <dbReference type="ARBA" id="ARBA00022729"/>
    </source>
</evidence>
<dbReference type="PANTHER" id="PTHR22907">
    <property type="entry name" value="GH04558P"/>
    <property type="match status" value="1"/>
</dbReference>
<keyword evidence="1" id="KW-0732">Signal</keyword>
<sequence>MIDIPPVAASILWIRQIDAKLTQYMKRIEDVLGRGWENHVEGMSDLTTSILESGHAMPQCSYTLHRDSPNGPILRYARVGDIVFHVWDCPSDVYAMLIHTCYILDGQGGEHQVLN</sequence>
<dbReference type="OrthoDB" id="6139674at2759"/>
<reference evidence="4 5" key="2">
    <citation type="submission" date="2018-11" db="EMBL/GenBank/DDBJ databases">
        <authorList>
            <consortium name="Pathogen Informatics"/>
        </authorList>
    </citation>
    <scope>NUCLEOTIDE SEQUENCE [LARGE SCALE GENOMIC DNA]</scope>
</reference>
<dbReference type="WBParaSite" id="GPUH_0002165501-mRNA-1">
    <property type="protein sequence ID" value="GPUH_0002165501-mRNA-1"/>
    <property type="gene ID" value="GPUH_0002165501"/>
</dbReference>